<dbReference type="Pfam" id="PF01943">
    <property type="entry name" value="Polysacc_synt"/>
    <property type="match status" value="1"/>
</dbReference>
<accession>A0A167YQP1</accession>
<keyword evidence="3 6" id="KW-0812">Transmembrane</keyword>
<reference evidence="7 8" key="1">
    <citation type="submission" date="2016-03" db="EMBL/GenBank/DDBJ databases">
        <title>Draft genome sequence of Flavobacterium fryxellicola DSM 16209.</title>
        <authorList>
            <person name="Shin S.-K."/>
            <person name="Yi H."/>
        </authorList>
    </citation>
    <scope>NUCLEOTIDE SEQUENCE [LARGE SCALE GENOMIC DNA]</scope>
    <source>
        <strain evidence="7 8">DSM 16209</strain>
    </source>
</reference>
<feature type="transmembrane region" description="Helical" evidence="6">
    <location>
        <begin position="252"/>
        <end position="277"/>
    </location>
</feature>
<feature type="transmembrane region" description="Helical" evidence="6">
    <location>
        <begin position="298"/>
        <end position="321"/>
    </location>
</feature>
<dbReference type="InterPro" id="IPR050833">
    <property type="entry name" value="Poly_Biosynth_Transport"/>
</dbReference>
<feature type="transmembrane region" description="Helical" evidence="6">
    <location>
        <begin position="46"/>
        <end position="68"/>
    </location>
</feature>
<gene>
    <name evidence="7" type="ORF">FBFR_02845</name>
</gene>
<dbReference type="InterPro" id="IPR002797">
    <property type="entry name" value="Polysacc_synth"/>
</dbReference>
<evidence type="ECO:0000256" key="4">
    <source>
        <dbReference type="ARBA" id="ARBA00022989"/>
    </source>
</evidence>
<feature type="transmembrane region" description="Helical" evidence="6">
    <location>
        <begin position="369"/>
        <end position="388"/>
    </location>
</feature>
<keyword evidence="5 6" id="KW-0472">Membrane</keyword>
<feature type="transmembrane region" description="Helical" evidence="6">
    <location>
        <begin position="177"/>
        <end position="199"/>
    </location>
</feature>
<evidence type="ECO:0000256" key="3">
    <source>
        <dbReference type="ARBA" id="ARBA00022692"/>
    </source>
</evidence>
<feature type="transmembrane region" description="Helical" evidence="6">
    <location>
        <begin position="124"/>
        <end position="144"/>
    </location>
</feature>
<organism evidence="7 8">
    <name type="scientific">Flavobacterium fryxellicola</name>
    <dbReference type="NCBI Taxonomy" id="249352"/>
    <lineage>
        <taxon>Bacteria</taxon>
        <taxon>Pseudomonadati</taxon>
        <taxon>Bacteroidota</taxon>
        <taxon>Flavobacteriia</taxon>
        <taxon>Flavobacteriales</taxon>
        <taxon>Flavobacteriaceae</taxon>
        <taxon>Flavobacterium</taxon>
    </lineage>
</organism>
<sequence length="426" mass="48796">MIEKLKRAENKKLFSNLISLSFLHAVNLLLPLVTFPYLVRTLGIEIYGLVIFAQAFISYFSVIAEYGFNFSGTREISLTKNNIEELTTTYNSIMTARFVLVILCLIIMAAVVFSFEKFSIHWELYFFTFGSVIGTFLFPTWFFQGMEKMKYITILSVISKVIFTISIFVFVKSPNDYLLVPLLNSGGSIFVGIISMILINKTFKVPFKIQNYKNVWRHVQEGYYIFISTISTSFYTTTTTVVLGLVTNTMMVGYYAIAEKALRIIVAMFSPFTQTLYPHIIQLVRKSSEETVVFLQRILNFTIFISIFIWIIGVIFAEPIFHLLFSQNVNHSIVIFRILSPLIVILPIASILFNIVLLPFKMDKYFSRIYMTGAILNLLVLGILLFGFKLSTTGAAISLLICEFTITIYAAIVLQRNNIKVFTFYK</sequence>
<feature type="transmembrane region" description="Helical" evidence="6">
    <location>
        <begin position="151"/>
        <end position="171"/>
    </location>
</feature>
<dbReference type="RefSeq" id="WP_066076790.1">
    <property type="nucleotide sequence ID" value="NZ_FRDK01000007.1"/>
</dbReference>
<evidence type="ECO:0008006" key="9">
    <source>
        <dbReference type="Google" id="ProtNLM"/>
    </source>
</evidence>
<dbReference type="OrthoDB" id="9815702at2"/>
<evidence type="ECO:0000313" key="7">
    <source>
        <dbReference type="EMBL" id="OAB29681.1"/>
    </source>
</evidence>
<evidence type="ECO:0000313" key="8">
    <source>
        <dbReference type="Proteomes" id="UP000077164"/>
    </source>
</evidence>
<name>A0A167YQP1_9FLAO</name>
<keyword evidence="4 6" id="KW-1133">Transmembrane helix</keyword>
<feature type="transmembrane region" description="Helical" evidence="6">
    <location>
        <begin position="223"/>
        <end position="246"/>
    </location>
</feature>
<dbReference type="PANTHER" id="PTHR30250">
    <property type="entry name" value="PST FAMILY PREDICTED COLANIC ACID TRANSPORTER"/>
    <property type="match status" value="1"/>
</dbReference>
<feature type="transmembrane region" description="Helical" evidence="6">
    <location>
        <begin position="89"/>
        <end position="112"/>
    </location>
</feature>
<comment type="caution">
    <text evidence="7">The sequence shown here is derived from an EMBL/GenBank/DDBJ whole genome shotgun (WGS) entry which is preliminary data.</text>
</comment>
<keyword evidence="2" id="KW-1003">Cell membrane</keyword>
<dbReference type="GO" id="GO:0005886">
    <property type="term" value="C:plasma membrane"/>
    <property type="evidence" value="ECO:0007669"/>
    <property type="project" value="UniProtKB-SubCell"/>
</dbReference>
<comment type="subcellular location">
    <subcellularLocation>
        <location evidence="1">Cell membrane</location>
        <topology evidence="1">Multi-pass membrane protein</topology>
    </subcellularLocation>
</comment>
<feature type="transmembrane region" description="Helical" evidence="6">
    <location>
        <begin position="333"/>
        <end position="357"/>
    </location>
</feature>
<dbReference type="STRING" id="249352.SAMN05444395_10724"/>
<evidence type="ECO:0000256" key="5">
    <source>
        <dbReference type="ARBA" id="ARBA00023136"/>
    </source>
</evidence>
<dbReference type="PANTHER" id="PTHR30250:SF11">
    <property type="entry name" value="O-ANTIGEN TRANSPORTER-RELATED"/>
    <property type="match status" value="1"/>
</dbReference>
<feature type="transmembrane region" description="Helical" evidence="6">
    <location>
        <begin position="394"/>
        <end position="414"/>
    </location>
</feature>
<dbReference type="EMBL" id="LVJE01000006">
    <property type="protein sequence ID" value="OAB29681.1"/>
    <property type="molecule type" value="Genomic_DNA"/>
</dbReference>
<keyword evidence="8" id="KW-1185">Reference proteome</keyword>
<dbReference type="AlphaFoldDB" id="A0A167YQP1"/>
<feature type="transmembrane region" description="Helical" evidence="6">
    <location>
        <begin position="12"/>
        <end position="34"/>
    </location>
</feature>
<evidence type="ECO:0000256" key="6">
    <source>
        <dbReference type="SAM" id="Phobius"/>
    </source>
</evidence>
<proteinExistence type="predicted"/>
<evidence type="ECO:0000256" key="1">
    <source>
        <dbReference type="ARBA" id="ARBA00004651"/>
    </source>
</evidence>
<dbReference type="Proteomes" id="UP000077164">
    <property type="component" value="Unassembled WGS sequence"/>
</dbReference>
<evidence type="ECO:0000256" key="2">
    <source>
        <dbReference type="ARBA" id="ARBA00022475"/>
    </source>
</evidence>
<protein>
    <recommendedName>
        <fullName evidence="9">Polysaccharide biosynthesis protein</fullName>
    </recommendedName>
</protein>